<dbReference type="InterPro" id="IPR009057">
    <property type="entry name" value="Homeodomain-like_sf"/>
</dbReference>
<reference evidence="4" key="1">
    <citation type="submission" date="2020-04" db="EMBL/GenBank/DDBJ databases">
        <title>Deep metagenomics examines the oral microbiome during advanced dental caries in children, revealing novel taxa and co-occurrences with host molecules.</title>
        <authorList>
            <person name="Baker J.L."/>
            <person name="Morton J.T."/>
            <person name="Dinis M."/>
            <person name="Alvarez R."/>
            <person name="Tran N.C."/>
            <person name="Knight R."/>
            <person name="Edlund A."/>
        </authorList>
    </citation>
    <scope>NUCLEOTIDE SEQUENCE</scope>
    <source>
        <strain evidence="4">JCVI_44_bin.5</strain>
    </source>
</reference>
<dbReference type="InterPro" id="IPR001647">
    <property type="entry name" value="HTH_TetR"/>
</dbReference>
<dbReference type="EMBL" id="JABZSJ010000023">
    <property type="protein sequence ID" value="MBF1384293.1"/>
    <property type="molecule type" value="Genomic_DNA"/>
</dbReference>
<proteinExistence type="predicted"/>
<comment type="caution">
    <text evidence="4">The sequence shown here is derived from an EMBL/GenBank/DDBJ whole genome shotgun (WGS) entry which is preliminary data.</text>
</comment>
<feature type="domain" description="HTH tetR-type" evidence="3">
    <location>
        <begin position="9"/>
        <end position="69"/>
    </location>
</feature>
<evidence type="ECO:0000259" key="3">
    <source>
        <dbReference type="PROSITE" id="PS50977"/>
    </source>
</evidence>
<dbReference type="Gene3D" id="1.10.357.10">
    <property type="entry name" value="Tetracycline Repressor, domain 2"/>
    <property type="match status" value="1"/>
</dbReference>
<dbReference type="SUPFAM" id="SSF46689">
    <property type="entry name" value="Homeodomain-like"/>
    <property type="match status" value="1"/>
</dbReference>
<dbReference type="InterPro" id="IPR036271">
    <property type="entry name" value="Tet_transcr_reg_TetR-rel_C_sf"/>
</dbReference>
<name>A0A930MZJ0_9BACT</name>
<organism evidence="4 5">
    <name type="scientific">Prevotella aurantiaca</name>
    <dbReference type="NCBI Taxonomy" id="596085"/>
    <lineage>
        <taxon>Bacteria</taxon>
        <taxon>Pseudomonadati</taxon>
        <taxon>Bacteroidota</taxon>
        <taxon>Bacteroidia</taxon>
        <taxon>Bacteroidales</taxon>
        <taxon>Prevotellaceae</taxon>
        <taxon>Prevotella</taxon>
    </lineage>
</organism>
<dbReference type="PANTHER" id="PTHR30328">
    <property type="entry name" value="TRANSCRIPTIONAL REPRESSOR"/>
    <property type="match status" value="1"/>
</dbReference>
<sequence>MVIENEYKKEVKAKILQLATTMFFQHGIRKVKMDDIATHLKISKRTLYEIYQIKEDLLYEVVVLNDKRKLERVEKFDKPGTNVINIVIHMFKLHTEELSKINPVFLEDLEKYPKLMNYIKNKRRHDGEQVYAFIERGIKEGCFLPDVNVGIFNALADASGHFIMNTYLYHKYSIKEIFRTFVLLYIRGICTDKGIKLLDEEMKGF</sequence>
<dbReference type="Proteomes" id="UP000771736">
    <property type="component" value="Unassembled WGS sequence"/>
</dbReference>
<dbReference type="RefSeq" id="WP_273159421.1">
    <property type="nucleotide sequence ID" value="NZ_JABZSJ010000023.1"/>
</dbReference>
<dbReference type="Gene3D" id="1.10.10.60">
    <property type="entry name" value="Homeodomain-like"/>
    <property type="match status" value="1"/>
</dbReference>
<dbReference type="PROSITE" id="PS50977">
    <property type="entry name" value="HTH_TETR_2"/>
    <property type="match status" value="1"/>
</dbReference>
<dbReference type="Pfam" id="PF00440">
    <property type="entry name" value="TetR_N"/>
    <property type="match status" value="1"/>
</dbReference>
<dbReference type="AlphaFoldDB" id="A0A930MZJ0"/>
<accession>A0A930MZJ0</accession>
<feature type="DNA-binding region" description="H-T-H motif" evidence="2">
    <location>
        <begin position="32"/>
        <end position="51"/>
    </location>
</feature>
<dbReference type="SUPFAM" id="SSF48498">
    <property type="entry name" value="Tetracyclin repressor-like, C-terminal domain"/>
    <property type="match status" value="1"/>
</dbReference>
<protein>
    <submittedName>
        <fullName evidence="4">TetR/AcrR family transcriptional regulator</fullName>
    </submittedName>
</protein>
<evidence type="ECO:0000256" key="2">
    <source>
        <dbReference type="PROSITE-ProRule" id="PRU00335"/>
    </source>
</evidence>
<gene>
    <name evidence="4" type="ORF">HXN26_05495</name>
</gene>
<evidence type="ECO:0000313" key="5">
    <source>
        <dbReference type="Proteomes" id="UP000771736"/>
    </source>
</evidence>
<dbReference type="PANTHER" id="PTHR30328:SF54">
    <property type="entry name" value="HTH-TYPE TRANSCRIPTIONAL REPRESSOR SCO4008"/>
    <property type="match status" value="1"/>
</dbReference>
<keyword evidence="1 2" id="KW-0238">DNA-binding</keyword>
<dbReference type="GO" id="GO:0003677">
    <property type="term" value="F:DNA binding"/>
    <property type="evidence" value="ECO:0007669"/>
    <property type="project" value="UniProtKB-UniRule"/>
</dbReference>
<evidence type="ECO:0000313" key="4">
    <source>
        <dbReference type="EMBL" id="MBF1384293.1"/>
    </source>
</evidence>
<evidence type="ECO:0000256" key="1">
    <source>
        <dbReference type="ARBA" id="ARBA00023125"/>
    </source>
</evidence>
<dbReference type="InterPro" id="IPR050109">
    <property type="entry name" value="HTH-type_TetR-like_transc_reg"/>
</dbReference>